<evidence type="ECO:0008006" key="4">
    <source>
        <dbReference type="Google" id="ProtNLM"/>
    </source>
</evidence>
<organism evidence="2 3">
    <name type="scientific">Rhodovulum viride</name>
    <dbReference type="NCBI Taxonomy" id="1231134"/>
    <lineage>
        <taxon>Bacteria</taxon>
        <taxon>Pseudomonadati</taxon>
        <taxon>Pseudomonadota</taxon>
        <taxon>Alphaproteobacteria</taxon>
        <taxon>Rhodobacterales</taxon>
        <taxon>Paracoccaceae</taxon>
        <taxon>Rhodovulum</taxon>
    </lineage>
</organism>
<dbReference type="EMBL" id="MUAV01000007">
    <property type="protein sequence ID" value="RAP41861.1"/>
    <property type="molecule type" value="Genomic_DNA"/>
</dbReference>
<reference evidence="2 3" key="1">
    <citation type="submission" date="2017-01" db="EMBL/GenBank/DDBJ databases">
        <title>Genome sequence of Rhodovulum viride JA756.</title>
        <authorList>
            <person name="Lakshmi K.V."/>
            <person name="Tushar L.D."/>
            <person name="Sasikala C."/>
            <person name="Venkataramana C."/>
        </authorList>
    </citation>
    <scope>NUCLEOTIDE SEQUENCE [LARGE SCALE GENOMIC DNA]</scope>
    <source>
        <strain evidence="2 3">JA756</strain>
    </source>
</reference>
<evidence type="ECO:0000313" key="2">
    <source>
        <dbReference type="EMBL" id="RAP41861.1"/>
    </source>
</evidence>
<protein>
    <recommendedName>
        <fullName evidence="4">Tail assembly chaperone</fullName>
    </recommendedName>
</protein>
<keyword evidence="3" id="KW-1185">Reference proteome</keyword>
<proteinExistence type="predicted"/>
<evidence type="ECO:0000313" key="3">
    <source>
        <dbReference type="Proteomes" id="UP000248659"/>
    </source>
</evidence>
<name>A0ABX9DJV8_9RHOB</name>
<feature type="region of interest" description="Disordered" evidence="1">
    <location>
        <begin position="22"/>
        <end position="42"/>
    </location>
</feature>
<comment type="caution">
    <text evidence="2">The sequence shown here is derived from an EMBL/GenBank/DDBJ whole genome shotgun (WGS) entry which is preliminary data.</text>
</comment>
<evidence type="ECO:0000256" key="1">
    <source>
        <dbReference type="SAM" id="MobiDB-lite"/>
    </source>
</evidence>
<accession>A0ABX9DJV8</accession>
<dbReference type="Proteomes" id="UP000248659">
    <property type="component" value="Unassembled WGS sequence"/>
</dbReference>
<sequence length="171" mass="18165">MALPPEVAPRTAHLFRKSGDAWLARPPEDFPPDPSPGPEPAGAALASARRRAIAEITDVTSALRRRYITAADGQDMLYQAKRDEAVAYLALDPEPATLTLFPLLAAEVGITASTPYELAQLWVNMQAIWLAAAAQIEPIRLTAVYTVETAATEGEIATALATFRAAIGGLG</sequence>
<gene>
    <name evidence="2" type="ORF">BYZ73_07875</name>
</gene>